<dbReference type="OMA" id="TGHGNQP"/>
<feature type="compositionally biased region" description="Low complexity" evidence="1">
    <location>
        <begin position="61"/>
        <end position="74"/>
    </location>
</feature>
<sequence length="100" mass="10104">MAARSLAVALLLTLCLAMHLLTVACARHQPPSPAEPEGFDVVDTSPTNDGPSLAGGHGNRPSAAVPASGAPGVSTESRVRDEFSHNLSPCHCHGGGGVLE</sequence>
<evidence type="ECO:0000313" key="3">
    <source>
        <dbReference type="EnsemblPlants" id="OPUNC01G12660.1"/>
    </source>
</evidence>
<keyword evidence="2" id="KW-0732">Signal</keyword>
<reference evidence="3" key="1">
    <citation type="submission" date="2015-04" db="UniProtKB">
        <authorList>
            <consortium name="EnsemblPlants"/>
        </authorList>
    </citation>
    <scope>IDENTIFICATION</scope>
</reference>
<proteinExistence type="predicted"/>
<dbReference type="PROSITE" id="PS51257">
    <property type="entry name" value="PROKAR_LIPOPROTEIN"/>
    <property type="match status" value="1"/>
</dbReference>
<feature type="region of interest" description="Disordered" evidence="1">
    <location>
        <begin position="28"/>
        <end position="100"/>
    </location>
</feature>
<feature type="chain" id="PRO_5002363957" evidence="2">
    <location>
        <begin position="27"/>
        <end position="100"/>
    </location>
</feature>
<dbReference type="Proteomes" id="UP000026962">
    <property type="component" value="Chromosome 1"/>
</dbReference>
<evidence type="ECO:0000256" key="1">
    <source>
        <dbReference type="SAM" id="MobiDB-lite"/>
    </source>
</evidence>
<evidence type="ECO:0000313" key="4">
    <source>
        <dbReference type="Proteomes" id="UP000026962"/>
    </source>
</evidence>
<keyword evidence="4" id="KW-1185">Reference proteome</keyword>
<accession>A0A0E0JHM3</accession>
<dbReference type="EnsemblPlants" id="OPUNC01G12660.1">
    <property type="protein sequence ID" value="OPUNC01G12660.1"/>
    <property type="gene ID" value="OPUNC01G12660"/>
</dbReference>
<name>A0A0E0JHM3_ORYPU</name>
<dbReference type="HOGENOM" id="CLU_168566_0_0_1"/>
<dbReference type="Gramene" id="OPUNC01G12660.1">
    <property type="protein sequence ID" value="OPUNC01G12660.1"/>
    <property type="gene ID" value="OPUNC01G12660"/>
</dbReference>
<evidence type="ECO:0000256" key="2">
    <source>
        <dbReference type="SAM" id="SignalP"/>
    </source>
</evidence>
<organism evidence="3">
    <name type="scientific">Oryza punctata</name>
    <name type="common">Red rice</name>
    <dbReference type="NCBI Taxonomy" id="4537"/>
    <lineage>
        <taxon>Eukaryota</taxon>
        <taxon>Viridiplantae</taxon>
        <taxon>Streptophyta</taxon>
        <taxon>Embryophyta</taxon>
        <taxon>Tracheophyta</taxon>
        <taxon>Spermatophyta</taxon>
        <taxon>Magnoliopsida</taxon>
        <taxon>Liliopsida</taxon>
        <taxon>Poales</taxon>
        <taxon>Poaceae</taxon>
        <taxon>BOP clade</taxon>
        <taxon>Oryzoideae</taxon>
        <taxon>Oryzeae</taxon>
        <taxon>Oryzinae</taxon>
        <taxon>Oryza</taxon>
    </lineage>
</organism>
<protein>
    <submittedName>
        <fullName evidence="3">Uncharacterized protein</fullName>
    </submittedName>
</protein>
<dbReference type="AlphaFoldDB" id="A0A0E0JHM3"/>
<feature type="signal peptide" evidence="2">
    <location>
        <begin position="1"/>
        <end position="26"/>
    </location>
</feature>
<reference evidence="3" key="2">
    <citation type="submission" date="2018-05" db="EMBL/GenBank/DDBJ databases">
        <title>OpunRS2 (Oryza punctata Reference Sequence Version 2).</title>
        <authorList>
            <person name="Zhang J."/>
            <person name="Kudrna D."/>
            <person name="Lee S."/>
            <person name="Talag J."/>
            <person name="Welchert J."/>
            <person name="Wing R.A."/>
        </authorList>
    </citation>
    <scope>NUCLEOTIDE SEQUENCE [LARGE SCALE GENOMIC DNA]</scope>
</reference>